<dbReference type="GO" id="GO:0097602">
    <property type="term" value="F:cullin family protein binding"/>
    <property type="evidence" value="ECO:0007669"/>
    <property type="project" value="InterPro"/>
</dbReference>
<dbReference type="InterPro" id="IPR001841">
    <property type="entry name" value="Znf_RING"/>
</dbReference>
<dbReference type="Pfam" id="PF12861">
    <property type="entry name" value="zf-ANAPC11"/>
    <property type="match status" value="1"/>
</dbReference>
<dbReference type="GO" id="GO:0061630">
    <property type="term" value="F:ubiquitin protein ligase activity"/>
    <property type="evidence" value="ECO:0007669"/>
    <property type="project" value="EnsemblFungi"/>
</dbReference>
<dbReference type="Gene3D" id="3.30.40.10">
    <property type="entry name" value="Zinc/RING finger domain, C3HC4 (zinc finger)"/>
    <property type="match status" value="1"/>
</dbReference>
<keyword evidence="3" id="KW-0479">Metal-binding</keyword>
<dbReference type="GO" id="GO:0051301">
    <property type="term" value="P:cell division"/>
    <property type="evidence" value="ECO:0007669"/>
    <property type="project" value="UniProtKB-KW"/>
</dbReference>
<dbReference type="FunCoup" id="G0VK26">
    <property type="interactions" value="345"/>
</dbReference>
<dbReference type="EMBL" id="HE576760">
    <property type="protein sequence ID" value="CCC71860.1"/>
    <property type="molecule type" value="Genomic_DNA"/>
</dbReference>
<evidence type="ECO:0000256" key="3">
    <source>
        <dbReference type="ARBA" id="ARBA00022723"/>
    </source>
</evidence>
<dbReference type="HOGENOM" id="CLU_115512_0_1_1"/>
<dbReference type="OMA" id="QWRWDTG"/>
<dbReference type="PROSITE" id="PS50089">
    <property type="entry name" value="ZF_RING_2"/>
    <property type="match status" value="1"/>
</dbReference>
<feature type="compositionally biased region" description="Acidic residues" evidence="10">
    <location>
        <begin position="32"/>
        <end position="42"/>
    </location>
</feature>
<name>G0VK26_NAUCA</name>
<dbReference type="InterPro" id="IPR013083">
    <property type="entry name" value="Znf_RING/FYVE/PHD"/>
</dbReference>
<dbReference type="PANTHER" id="PTHR11210">
    <property type="entry name" value="RING BOX"/>
    <property type="match status" value="1"/>
</dbReference>
<evidence type="ECO:0000313" key="13">
    <source>
        <dbReference type="Proteomes" id="UP000001640"/>
    </source>
</evidence>
<keyword evidence="5" id="KW-0498">Mitosis</keyword>
<accession>G0VK26</accession>
<gene>
    <name evidence="12" type="primary">NCAS0I01920</name>
    <name evidence="12" type="ordered locus">NCAS_0I01920</name>
</gene>
<evidence type="ECO:0000256" key="2">
    <source>
        <dbReference type="ARBA" id="ARBA00022618"/>
    </source>
</evidence>
<evidence type="ECO:0000259" key="11">
    <source>
        <dbReference type="PROSITE" id="PS50089"/>
    </source>
</evidence>
<feature type="region of interest" description="Disordered" evidence="10">
    <location>
        <begin position="19"/>
        <end position="42"/>
    </location>
</feature>
<dbReference type="RefSeq" id="XP_003678202.1">
    <property type="nucleotide sequence ID" value="XM_003678154.1"/>
</dbReference>
<dbReference type="eggNOG" id="KOG1493">
    <property type="taxonomic scope" value="Eukaryota"/>
</dbReference>
<dbReference type="GO" id="GO:0008270">
    <property type="term" value="F:zinc ion binding"/>
    <property type="evidence" value="ECO:0007669"/>
    <property type="project" value="UniProtKB-KW"/>
</dbReference>
<evidence type="ECO:0000256" key="6">
    <source>
        <dbReference type="ARBA" id="ARBA00022786"/>
    </source>
</evidence>
<dbReference type="CDD" id="cd16456">
    <property type="entry name" value="RING-H2_APC11"/>
    <property type="match status" value="1"/>
</dbReference>
<dbReference type="Proteomes" id="UP000001640">
    <property type="component" value="Chromosome 9"/>
</dbReference>
<dbReference type="GeneID" id="96905547"/>
<dbReference type="GO" id="GO:0005680">
    <property type="term" value="C:anaphase-promoting complex"/>
    <property type="evidence" value="ECO:0007669"/>
    <property type="project" value="EnsemblFungi"/>
</dbReference>
<evidence type="ECO:0000256" key="8">
    <source>
        <dbReference type="ARBA" id="ARBA00023306"/>
    </source>
</evidence>
<evidence type="ECO:0000256" key="4">
    <source>
        <dbReference type="ARBA" id="ARBA00022771"/>
    </source>
</evidence>
<dbReference type="STRING" id="1064592.G0VK26"/>
<dbReference type="AlphaFoldDB" id="G0VK26"/>
<sequence>MKLEVREVYPVFEWSWDITSETEQQQNHEPEEQPEDDDDDDDDEVCGICRAGYNAVCPSCSHPGVTCPVVVGTCQHAFHVHCVVPWLATAAARGACPMCRQPFALDPLRRVNRGATVTLPQLGDPDST</sequence>
<dbReference type="KEGG" id="ncs:NCAS_0I01920"/>
<evidence type="ECO:0000313" key="12">
    <source>
        <dbReference type="EMBL" id="CCC71860.1"/>
    </source>
</evidence>
<evidence type="ECO:0000256" key="5">
    <source>
        <dbReference type="ARBA" id="ARBA00022776"/>
    </source>
</evidence>
<dbReference type="InterPro" id="IPR051031">
    <property type="entry name" value="RING-box_E3_Ubiquitin_Ligase"/>
</dbReference>
<keyword evidence="2" id="KW-0132">Cell division</keyword>
<dbReference type="GO" id="GO:0016567">
    <property type="term" value="P:protein ubiquitination"/>
    <property type="evidence" value="ECO:0007669"/>
    <property type="project" value="EnsemblFungi"/>
</dbReference>
<evidence type="ECO:0000256" key="10">
    <source>
        <dbReference type="SAM" id="MobiDB-lite"/>
    </source>
</evidence>
<protein>
    <recommendedName>
        <fullName evidence="1">Anaphase-promoting complex subunit 11</fullName>
    </recommendedName>
</protein>
<dbReference type="InterPro" id="IPR024991">
    <property type="entry name" value="RING-H2_APC11"/>
</dbReference>
<evidence type="ECO:0000256" key="1">
    <source>
        <dbReference type="ARBA" id="ARBA00013928"/>
    </source>
</evidence>
<dbReference type="OrthoDB" id="1681166at2759"/>
<dbReference type="SUPFAM" id="SSF57850">
    <property type="entry name" value="RING/U-box"/>
    <property type="match status" value="1"/>
</dbReference>
<proteinExistence type="predicted"/>
<dbReference type="GO" id="GO:0031145">
    <property type="term" value="P:anaphase-promoting complex-dependent catabolic process"/>
    <property type="evidence" value="ECO:0007669"/>
    <property type="project" value="EnsemblFungi"/>
</dbReference>
<keyword evidence="7" id="KW-0862">Zinc</keyword>
<evidence type="ECO:0000256" key="7">
    <source>
        <dbReference type="ARBA" id="ARBA00022833"/>
    </source>
</evidence>
<organism evidence="12 13">
    <name type="scientific">Naumovozyma castellii</name>
    <name type="common">Yeast</name>
    <name type="synonym">Saccharomyces castellii</name>
    <dbReference type="NCBI Taxonomy" id="27288"/>
    <lineage>
        <taxon>Eukaryota</taxon>
        <taxon>Fungi</taxon>
        <taxon>Dikarya</taxon>
        <taxon>Ascomycota</taxon>
        <taxon>Saccharomycotina</taxon>
        <taxon>Saccharomycetes</taxon>
        <taxon>Saccharomycetales</taxon>
        <taxon>Saccharomycetaceae</taxon>
        <taxon>Naumovozyma</taxon>
    </lineage>
</organism>
<reference evidence="12 13" key="1">
    <citation type="journal article" date="2011" name="Proc. Natl. Acad. Sci. U.S.A.">
        <title>Evolutionary erosion of yeast sex chromosomes by mating-type switching accidents.</title>
        <authorList>
            <person name="Gordon J.L."/>
            <person name="Armisen D."/>
            <person name="Proux-Wera E."/>
            <person name="Oheigeartaigh S.S."/>
            <person name="Byrne K.P."/>
            <person name="Wolfe K.H."/>
        </authorList>
    </citation>
    <scope>NUCLEOTIDE SEQUENCE [LARGE SCALE GENOMIC DNA]</scope>
    <source>
        <strain evidence="13">ATCC 76901 / BCRC 22586 / CBS 4309 / NBRC 1992 / NRRL Y-12630</strain>
    </source>
</reference>
<keyword evidence="6" id="KW-0833">Ubl conjugation pathway</keyword>
<keyword evidence="4 9" id="KW-0863">Zinc-finger</keyword>
<keyword evidence="13" id="KW-1185">Reference proteome</keyword>
<keyword evidence="8" id="KW-0131">Cell cycle</keyword>
<reference key="2">
    <citation type="submission" date="2011-08" db="EMBL/GenBank/DDBJ databases">
        <title>Genome sequence of Naumovozyma castellii.</title>
        <authorList>
            <person name="Gordon J.L."/>
            <person name="Armisen D."/>
            <person name="Proux-Wera E."/>
            <person name="OhEigeartaigh S.S."/>
            <person name="Byrne K.P."/>
            <person name="Wolfe K.H."/>
        </authorList>
    </citation>
    <scope>NUCLEOTIDE SEQUENCE</scope>
    <source>
        <strain>Type strain:CBS 4309</strain>
    </source>
</reference>
<evidence type="ECO:0000256" key="9">
    <source>
        <dbReference type="PROSITE-ProRule" id="PRU00175"/>
    </source>
</evidence>
<feature type="domain" description="RING-type" evidence="11">
    <location>
        <begin position="57"/>
        <end position="100"/>
    </location>
</feature>
<dbReference type="InParanoid" id="G0VK26"/>